<feature type="domain" description="Heterokaryon incompatibility" evidence="1">
    <location>
        <begin position="52"/>
        <end position="205"/>
    </location>
</feature>
<evidence type="ECO:0000313" key="2">
    <source>
        <dbReference type="EMBL" id="KAK3370333.1"/>
    </source>
</evidence>
<dbReference type="InterPro" id="IPR052895">
    <property type="entry name" value="HetReg/Transcr_Mod"/>
</dbReference>
<evidence type="ECO:0000313" key="3">
    <source>
        <dbReference type="Proteomes" id="UP001285441"/>
    </source>
</evidence>
<organism evidence="2 3">
    <name type="scientific">Podospora didyma</name>
    <dbReference type="NCBI Taxonomy" id="330526"/>
    <lineage>
        <taxon>Eukaryota</taxon>
        <taxon>Fungi</taxon>
        <taxon>Dikarya</taxon>
        <taxon>Ascomycota</taxon>
        <taxon>Pezizomycotina</taxon>
        <taxon>Sordariomycetes</taxon>
        <taxon>Sordariomycetidae</taxon>
        <taxon>Sordariales</taxon>
        <taxon>Podosporaceae</taxon>
        <taxon>Podospora</taxon>
    </lineage>
</organism>
<dbReference type="InterPro" id="IPR010730">
    <property type="entry name" value="HET"/>
</dbReference>
<comment type="caution">
    <text evidence="2">The sequence shown here is derived from an EMBL/GenBank/DDBJ whole genome shotgun (WGS) entry which is preliminary data.</text>
</comment>
<name>A0AAE0N4X3_9PEZI</name>
<reference evidence="2" key="1">
    <citation type="journal article" date="2023" name="Mol. Phylogenet. Evol.">
        <title>Genome-scale phylogeny and comparative genomics of the fungal order Sordariales.</title>
        <authorList>
            <person name="Hensen N."/>
            <person name="Bonometti L."/>
            <person name="Westerberg I."/>
            <person name="Brannstrom I.O."/>
            <person name="Guillou S."/>
            <person name="Cros-Aarteil S."/>
            <person name="Calhoun S."/>
            <person name="Haridas S."/>
            <person name="Kuo A."/>
            <person name="Mondo S."/>
            <person name="Pangilinan J."/>
            <person name="Riley R."/>
            <person name="LaButti K."/>
            <person name="Andreopoulos B."/>
            <person name="Lipzen A."/>
            <person name="Chen C."/>
            <person name="Yan M."/>
            <person name="Daum C."/>
            <person name="Ng V."/>
            <person name="Clum A."/>
            <person name="Steindorff A."/>
            <person name="Ohm R.A."/>
            <person name="Martin F."/>
            <person name="Silar P."/>
            <person name="Natvig D.O."/>
            <person name="Lalanne C."/>
            <person name="Gautier V."/>
            <person name="Ament-Velasquez S.L."/>
            <person name="Kruys A."/>
            <person name="Hutchinson M.I."/>
            <person name="Powell A.J."/>
            <person name="Barry K."/>
            <person name="Miller A.N."/>
            <person name="Grigoriev I.V."/>
            <person name="Debuchy R."/>
            <person name="Gladieux P."/>
            <person name="Hiltunen Thoren M."/>
            <person name="Johannesson H."/>
        </authorList>
    </citation>
    <scope>NUCLEOTIDE SEQUENCE</scope>
    <source>
        <strain evidence="2">CBS 232.78</strain>
    </source>
</reference>
<proteinExistence type="predicted"/>
<sequence>MEHKTIRQPGFPYSPIQSPTGIRLLLLLPHCDPGAAVECQLLEVRHYQDRTYVALSYVWGEYGEPSPTILLEGHAFQVTPNLHTALKHFRHNNRPRLLWVDAICINQGDDEEKSEQVSRMQLIYRSAYTVLMWAGPKYQDSDSAMGILLGVESIFEATGRPGDYYSGPAAIREKLVSAVAADQHGTAIKAFFDRSYWHRVWILQEAVSGSKSLLCCGDYGVTWSAVSRTVLDAKRVFWLIIGQLRSRESLHEVIQVTEAFGKLSHHADLTKKSRLGVPIPFLDGLIASRTCGASDVRDHIYGILSIVSNVDVQVDYSKPAFQLYIEVTRDEILRSGNLDILSACRRWDSTQLRQRFDPLVDPLRSWIDSSGESARLSYSPLDAARAAAYSLAKGSIPSLSNMLKEELGRHTLEGLGMAWLPSWVPRWDLQGSSAREALAYESFHRMKGYRWHTVPGTVPRCQFKGIEDCQLVLSGIKVDIIYSMTTAWGYGSFNSQQNAFYCMVASNDDDAEASEEQSSYRQRFNNEMGWENAPLRNRPVNPATRLEELRSEANIIMKWTRNILPLNFFVTEQGFMGLYPRDLESGDVVCVLFGGRAPFILRPSGDGIESFHLIGEVMSMLEAGRVVRREFNLI</sequence>
<evidence type="ECO:0000259" key="1">
    <source>
        <dbReference type="Pfam" id="PF06985"/>
    </source>
</evidence>
<reference evidence="2" key="2">
    <citation type="submission" date="2023-06" db="EMBL/GenBank/DDBJ databases">
        <authorList>
            <consortium name="Lawrence Berkeley National Laboratory"/>
            <person name="Haridas S."/>
            <person name="Hensen N."/>
            <person name="Bonometti L."/>
            <person name="Westerberg I."/>
            <person name="Brannstrom I.O."/>
            <person name="Guillou S."/>
            <person name="Cros-Aarteil S."/>
            <person name="Calhoun S."/>
            <person name="Kuo A."/>
            <person name="Mondo S."/>
            <person name="Pangilinan J."/>
            <person name="Riley R."/>
            <person name="LaButti K."/>
            <person name="Andreopoulos B."/>
            <person name="Lipzen A."/>
            <person name="Chen C."/>
            <person name="Yanf M."/>
            <person name="Daum C."/>
            <person name="Ng V."/>
            <person name="Clum A."/>
            <person name="Steindorff A."/>
            <person name="Ohm R."/>
            <person name="Martin F."/>
            <person name="Silar P."/>
            <person name="Natvig D."/>
            <person name="Lalanne C."/>
            <person name="Gautier V."/>
            <person name="Ament-velasquez S.L."/>
            <person name="Kruys A."/>
            <person name="Hutchinson M.I."/>
            <person name="Powell A.J."/>
            <person name="Barry K."/>
            <person name="Miller A.N."/>
            <person name="Grigoriev I.V."/>
            <person name="Debuchy R."/>
            <person name="Gladieux P."/>
            <person name="Thoren M.H."/>
            <person name="Johannesson H."/>
        </authorList>
    </citation>
    <scope>NUCLEOTIDE SEQUENCE</scope>
    <source>
        <strain evidence="2">CBS 232.78</strain>
    </source>
</reference>
<dbReference type="EMBL" id="JAULSW010000009">
    <property type="protein sequence ID" value="KAK3370333.1"/>
    <property type="molecule type" value="Genomic_DNA"/>
</dbReference>
<dbReference type="Pfam" id="PF06985">
    <property type="entry name" value="HET"/>
    <property type="match status" value="1"/>
</dbReference>
<dbReference type="AlphaFoldDB" id="A0AAE0N4X3"/>
<dbReference type="Proteomes" id="UP001285441">
    <property type="component" value="Unassembled WGS sequence"/>
</dbReference>
<gene>
    <name evidence="2" type="ORF">B0H63DRAFT_314689</name>
</gene>
<dbReference type="Pfam" id="PF26639">
    <property type="entry name" value="Het-6_barrel"/>
    <property type="match status" value="1"/>
</dbReference>
<dbReference type="PANTHER" id="PTHR24148">
    <property type="entry name" value="ANKYRIN REPEAT DOMAIN-CONTAINING PROTEIN 39 HOMOLOG-RELATED"/>
    <property type="match status" value="1"/>
</dbReference>
<keyword evidence="3" id="KW-1185">Reference proteome</keyword>
<accession>A0AAE0N4X3</accession>
<protein>
    <submittedName>
        <fullName evidence="2">Heterokaryon incompatibility protein-domain-containing protein</fullName>
    </submittedName>
</protein>
<dbReference type="PANTHER" id="PTHR24148:SF73">
    <property type="entry name" value="HET DOMAIN PROTEIN (AFU_ORTHOLOGUE AFUA_8G01020)"/>
    <property type="match status" value="1"/>
</dbReference>